<organism evidence="2 3">
    <name type="scientific">Nezara viridula</name>
    <name type="common">Southern green stink bug</name>
    <name type="synonym">Cimex viridulus</name>
    <dbReference type="NCBI Taxonomy" id="85310"/>
    <lineage>
        <taxon>Eukaryota</taxon>
        <taxon>Metazoa</taxon>
        <taxon>Ecdysozoa</taxon>
        <taxon>Arthropoda</taxon>
        <taxon>Hexapoda</taxon>
        <taxon>Insecta</taxon>
        <taxon>Pterygota</taxon>
        <taxon>Neoptera</taxon>
        <taxon>Paraneoptera</taxon>
        <taxon>Hemiptera</taxon>
        <taxon>Heteroptera</taxon>
        <taxon>Panheteroptera</taxon>
        <taxon>Pentatomomorpha</taxon>
        <taxon>Pentatomoidea</taxon>
        <taxon>Pentatomidae</taxon>
        <taxon>Pentatominae</taxon>
        <taxon>Nezara</taxon>
    </lineage>
</organism>
<sequence length="271" mass="29684">MTVCRRNLPIKAGEVSSKNNEEPVGKVTRSSYSYQSPKDKDSLPSITSSTTTSVIGSRRSSGPKIEEITDSDSTFETNRRYSKEYTVEEDEAVADRRSSAVSVEGNVKTYTSILKNSSESGRRSSGPRITDVTDVNSEQQERRTSITTTISSRVSPDNAEAKSASSNRQQSFKNEDNKTETQKKVITRGDSVKALQHKFQQATVTESTDSTEDAEARALLNKFLGASVILQGMEQGMRAAQKQPETEGPPTAPSSAALVIQAEKQRVKVYK</sequence>
<reference evidence="2" key="1">
    <citation type="submission" date="2022-01" db="EMBL/GenBank/DDBJ databases">
        <authorList>
            <person name="King R."/>
        </authorList>
    </citation>
    <scope>NUCLEOTIDE SEQUENCE</scope>
</reference>
<evidence type="ECO:0000256" key="1">
    <source>
        <dbReference type="SAM" id="MobiDB-lite"/>
    </source>
</evidence>
<dbReference type="OrthoDB" id="10017054at2759"/>
<feature type="compositionally biased region" description="Low complexity" evidence="1">
    <location>
        <begin position="117"/>
        <end position="126"/>
    </location>
</feature>
<feature type="compositionally biased region" description="Basic and acidic residues" evidence="1">
    <location>
        <begin position="173"/>
        <end position="183"/>
    </location>
</feature>
<feature type="region of interest" description="Disordered" evidence="1">
    <location>
        <begin position="1"/>
        <end position="192"/>
    </location>
</feature>
<name>A0A9P0MST3_NEZVI</name>
<protein>
    <submittedName>
        <fullName evidence="2">Uncharacterized protein</fullName>
    </submittedName>
</protein>
<gene>
    <name evidence="2" type="ORF">NEZAVI_LOCUS10894</name>
</gene>
<accession>A0A9P0MST3</accession>
<proteinExistence type="predicted"/>
<evidence type="ECO:0000313" key="3">
    <source>
        <dbReference type="Proteomes" id="UP001152798"/>
    </source>
</evidence>
<feature type="compositionally biased region" description="Basic and acidic residues" evidence="1">
    <location>
        <begin position="77"/>
        <end position="86"/>
    </location>
</feature>
<dbReference type="EMBL" id="OV725081">
    <property type="protein sequence ID" value="CAH1401966.1"/>
    <property type="molecule type" value="Genomic_DNA"/>
</dbReference>
<feature type="compositionally biased region" description="Polar residues" evidence="1">
    <location>
        <begin position="163"/>
        <end position="172"/>
    </location>
</feature>
<feature type="compositionally biased region" description="Low complexity" evidence="1">
    <location>
        <begin position="45"/>
        <end position="62"/>
    </location>
</feature>
<feature type="region of interest" description="Disordered" evidence="1">
    <location>
        <begin position="235"/>
        <end position="256"/>
    </location>
</feature>
<dbReference type="Proteomes" id="UP001152798">
    <property type="component" value="Chromosome 5"/>
</dbReference>
<evidence type="ECO:0000313" key="2">
    <source>
        <dbReference type="EMBL" id="CAH1401966.1"/>
    </source>
</evidence>
<keyword evidence="3" id="KW-1185">Reference proteome</keyword>
<dbReference type="AlphaFoldDB" id="A0A9P0MST3"/>